<dbReference type="InterPro" id="IPR019379">
    <property type="entry name" value="Gamma_Secretase_Asp_P_PEN2"/>
</dbReference>
<comment type="subcellular location">
    <subcellularLocation>
        <location evidence="1">Membrane</location>
        <topology evidence="1">Multi-pass membrane protein</topology>
    </subcellularLocation>
</comment>
<gene>
    <name evidence="8" type="ORF">F511_12591</name>
</gene>
<evidence type="ECO:0000313" key="8">
    <source>
        <dbReference type="EMBL" id="KZV51188.1"/>
    </source>
</evidence>
<evidence type="ECO:0000256" key="2">
    <source>
        <dbReference type="ARBA" id="ARBA00009607"/>
    </source>
</evidence>
<evidence type="ECO:0000256" key="6">
    <source>
        <dbReference type="ARBA" id="ARBA00023136"/>
    </source>
</evidence>
<organism evidence="8 9">
    <name type="scientific">Dorcoceras hygrometricum</name>
    <dbReference type="NCBI Taxonomy" id="472368"/>
    <lineage>
        <taxon>Eukaryota</taxon>
        <taxon>Viridiplantae</taxon>
        <taxon>Streptophyta</taxon>
        <taxon>Embryophyta</taxon>
        <taxon>Tracheophyta</taxon>
        <taxon>Spermatophyta</taxon>
        <taxon>Magnoliopsida</taxon>
        <taxon>eudicotyledons</taxon>
        <taxon>Gunneridae</taxon>
        <taxon>Pentapetalae</taxon>
        <taxon>asterids</taxon>
        <taxon>lamiids</taxon>
        <taxon>Lamiales</taxon>
        <taxon>Gesneriaceae</taxon>
        <taxon>Didymocarpoideae</taxon>
        <taxon>Trichosporeae</taxon>
        <taxon>Loxocarpinae</taxon>
        <taxon>Dorcoceras</taxon>
    </lineage>
</organism>
<dbReference type="PANTHER" id="PTHR16318">
    <property type="entry name" value="GAMMA-SECRETASE SUBUNIT PEN-2"/>
    <property type="match status" value="1"/>
</dbReference>
<name>A0A2Z7CWS8_9LAMI</name>
<keyword evidence="5 7" id="KW-1133">Transmembrane helix</keyword>
<dbReference type="Pfam" id="PF10251">
    <property type="entry name" value="PEN-2"/>
    <property type="match status" value="1"/>
</dbReference>
<accession>A0A2Z7CWS8</accession>
<evidence type="ECO:0000256" key="1">
    <source>
        <dbReference type="ARBA" id="ARBA00004141"/>
    </source>
</evidence>
<dbReference type="Proteomes" id="UP000250235">
    <property type="component" value="Unassembled WGS sequence"/>
</dbReference>
<dbReference type="GO" id="GO:0007219">
    <property type="term" value="P:Notch signaling pathway"/>
    <property type="evidence" value="ECO:0007669"/>
    <property type="project" value="UniProtKB-KW"/>
</dbReference>
<evidence type="ECO:0000256" key="4">
    <source>
        <dbReference type="ARBA" id="ARBA00022976"/>
    </source>
</evidence>
<keyword evidence="3 7" id="KW-0812">Transmembrane</keyword>
<proteinExistence type="inferred from homology"/>
<evidence type="ECO:0000256" key="5">
    <source>
        <dbReference type="ARBA" id="ARBA00022989"/>
    </source>
</evidence>
<keyword evidence="6 7" id="KW-0472">Membrane</keyword>
<reference evidence="8 9" key="1">
    <citation type="journal article" date="2015" name="Proc. Natl. Acad. Sci. U.S.A.">
        <title>The resurrection genome of Boea hygrometrica: A blueprint for survival of dehydration.</title>
        <authorList>
            <person name="Xiao L."/>
            <person name="Yang G."/>
            <person name="Zhang L."/>
            <person name="Yang X."/>
            <person name="Zhao S."/>
            <person name="Ji Z."/>
            <person name="Zhou Q."/>
            <person name="Hu M."/>
            <person name="Wang Y."/>
            <person name="Chen M."/>
            <person name="Xu Y."/>
            <person name="Jin H."/>
            <person name="Xiao X."/>
            <person name="Hu G."/>
            <person name="Bao F."/>
            <person name="Hu Y."/>
            <person name="Wan P."/>
            <person name="Li L."/>
            <person name="Deng X."/>
            <person name="Kuang T."/>
            <person name="Xiang C."/>
            <person name="Zhu J.K."/>
            <person name="Oliver M.J."/>
            <person name="He Y."/>
        </authorList>
    </citation>
    <scope>NUCLEOTIDE SEQUENCE [LARGE SCALE GENOMIC DNA]</scope>
    <source>
        <strain evidence="9">cv. XS01</strain>
    </source>
</reference>
<protein>
    <submittedName>
        <fullName evidence="8">Putative gamma-secretase subunit PEN-2</fullName>
    </submittedName>
</protein>
<evidence type="ECO:0000313" key="9">
    <source>
        <dbReference type="Proteomes" id="UP000250235"/>
    </source>
</evidence>
<dbReference type="GO" id="GO:0070765">
    <property type="term" value="C:gamma-secretase complex"/>
    <property type="evidence" value="ECO:0007669"/>
    <property type="project" value="TreeGrafter"/>
</dbReference>
<dbReference type="EMBL" id="KQ991955">
    <property type="protein sequence ID" value="KZV51188.1"/>
    <property type="molecule type" value="Genomic_DNA"/>
</dbReference>
<sequence length="153" mass="17378">MENESRNHLPDGFVSPTVAVAADAGISSPSSSRRSGRAEWPTMDGPLGLSYDESLTYARRFFKWGFFCLPFLWALNCFYFWPVLRRPRSHYRHSGPLLRRYLVGSAIGFLVFTVILTSWALTFSIGGEHLFGNVWGNLVMYNVADRYGLTGWI</sequence>
<feature type="transmembrane region" description="Helical" evidence="7">
    <location>
        <begin position="101"/>
        <end position="121"/>
    </location>
</feature>
<keyword evidence="4" id="KW-0914">Notch signaling pathway</keyword>
<feature type="transmembrane region" description="Helical" evidence="7">
    <location>
        <begin position="61"/>
        <end position="81"/>
    </location>
</feature>
<evidence type="ECO:0000256" key="7">
    <source>
        <dbReference type="SAM" id="Phobius"/>
    </source>
</evidence>
<comment type="similarity">
    <text evidence="2">Belongs to the PEN-2 family.</text>
</comment>
<dbReference type="PANTHER" id="PTHR16318:SF0">
    <property type="entry name" value="GAMMA-SECRETASE SUBUNIT PEN-2"/>
    <property type="match status" value="1"/>
</dbReference>
<dbReference type="OrthoDB" id="524898at2759"/>
<dbReference type="AlphaFoldDB" id="A0A2Z7CWS8"/>
<evidence type="ECO:0000256" key="3">
    <source>
        <dbReference type="ARBA" id="ARBA00022692"/>
    </source>
</evidence>
<keyword evidence="9" id="KW-1185">Reference proteome</keyword>